<keyword evidence="1" id="KW-1133">Transmembrane helix</keyword>
<protein>
    <submittedName>
        <fullName evidence="2">Uncharacterized protein</fullName>
    </submittedName>
</protein>
<feature type="transmembrane region" description="Helical" evidence="1">
    <location>
        <begin position="29"/>
        <end position="47"/>
    </location>
</feature>
<dbReference type="Proteomes" id="UP000069620">
    <property type="component" value="Unassembled WGS sequence"/>
</dbReference>
<accession>A0A117I6M0</accession>
<dbReference type="AlphaFoldDB" id="A0A117I6M0"/>
<keyword evidence="1" id="KW-0812">Transmembrane</keyword>
<keyword evidence="1" id="KW-0472">Membrane</keyword>
<keyword evidence="3" id="KW-1185">Reference proteome</keyword>
<evidence type="ECO:0000256" key="1">
    <source>
        <dbReference type="SAM" id="Phobius"/>
    </source>
</evidence>
<reference evidence="3" key="1">
    <citation type="journal article" date="2016" name="Genome Announc.">
        <title>Draft Genome Sequences of Five Rapidly Growing Mycobacterium Species, M. thermoresistibile, M. fortuitum subsp. acetamidolyticum, M. canariasense, M. brisbanense, and M. novocastrense.</title>
        <authorList>
            <person name="Katahira K."/>
            <person name="Ogura Y."/>
            <person name="Gotoh Y."/>
            <person name="Hayashi T."/>
        </authorList>
    </citation>
    <scope>NUCLEOTIDE SEQUENCE [LARGE SCALE GENOMIC DNA]</scope>
    <source>
        <strain evidence="3">JCM15654</strain>
    </source>
</reference>
<dbReference type="RefSeq" id="WP_062830470.1">
    <property type="nucleotide sequence ID" value="NZ_BCSX01000039.1"/>
</dbReference>
<evidence type="ECO:0000313" key="3">
    <source>
        <dbReference type="Proteomes" id="UP000069620"/>
    </source>
</evidence>
<gene>
    <name evidence="2" type="ORF">RMCB_4398</name>
</gene>
<sequence>MKKTVVAGLLLVVLVEVVAVIVPDRRVVAWSAGAAVAALLVALRWSLRDDTEPEESDHAVDDAAELLAQWRSQTDLLIQRADSTRLQWDRHLRPRLAREFAAASGHRQAADPTAFVVTGRMLFGPELWQWVDPDNVIGTGAAAEQPGPGRAVLDEILRRLERL</sequence>
<comment type="caution">
    <text evidence="2">The sequence shown here is derived from an EMBL/GenBank/DDBJ whole genome shotgun (WGS) entry which is preliminary data.</text>
</comment>
<proteinExistence type="predicted"/>
<dbReference type="EMBL" id="BCSX01000039">
    <property type="protein sequence ID" value="GAS90302.1"/>
    <property type="molecule type" value="Genomic_DNA"/>
</dbReference>
<dbReference type="OrthoDB" id="4571146at2"/>
<evidence type="ECO:0000313" key="2">
    <source>
        <dbReference type="EMBL" id="GAS90302.1"/>
    </source>
</evidence>
<organism evidence="2 3">
    <name type="scientific">Mycolicibacterium brisbanense</name>
    <dbReference type="NCBI Taxonomy" id="146020"/>
    <lineage>
        <taxon>Bacteria</taxon>
        <taxon>Bacillati</taxon>
        <taxon>Actinomycetota</taxon>
        <taxon>Actinomycetes</taxon>
        <taxon>Mycobacteriales</taxon>
        <taxon>Mycobacteriaceae</taxon>
        <taxon>Mycolicibacterium</taxon>
    </lineage>
</organism>
<name>A0A117I6M0_9MYCO</name>
<dbReference type="STRING" id="146020.RMCB_4398"/>
<reference evidence="3" key="2">
    <citation type="submission" date="2016-02" db="EMBL/GenBank/DDBJ databases">
        <title>Draft genome sequence of five rapidly growing Mycobacterium species.</title>
        <authorList>
            <person name="Katahira K."/>
            <person name="Gotou Y."/>
            <person name="Iida K."/>
            <person name="Ogura Y."/>
            <person name="Hayashi T."/>
        </authorList>
    </citation>
    <scope>NUCLEOTIDE SEQUENCE [LARGE SCALE GENOMIC DNA]</scope>
    <source>
        <strain evidence="3">JCM15654</strain>
    </source>
</reference>